<protein>
    <submittedName>
        <fullName evidence="2">Uncharacterized protein</fullName>
    </submittedName>
</protein>
<comment type="caution">
    <text evidence="2">The sequence shown here is derived from an EMBL/GenBank/DDBJ whole genome shotgun (WGS) entry which is preliminary data.</text>
</comment>
<keyword evidence="3" id="KW-1185">Reference proteome</keyword>
<keyword evidence="1" id="KW-0175">Coiled coil</keyword>
<feature type="coiled-coil region" evidence="1">
    <location>
        <begin position="15"/>
        <end position="42"/>
    </location>
</feature>
<dbReference type="AlphaFoldDB" id="A0A6A7N230"/>
<evidence type="ECO:0000313" key="2">
    <source>
        <dbReference type="EMBL" id="MQA39021.1"/>
    </source>
</evidence>
<organism evidence="2 3">
    <name type="scientific">Rugamonas aquatica</name>
    <dbReference type="NCBI Taxonomy" id="2743357"/>
    <lineage>
        <taxon>Bacteria</taxon>
        <taxon>Pseudomonadati</taxon>
        <taxon>Pseudomonadota</taxon>
        <taxon>Betaproteobacteria</taxon>
        <taxon>Burkholderiales</taxon>
        <taxon>Oxalobacteraceae</taxon>
        <taxon>Telluria group</taxon>
        <taxon>Rugamonas</taxon>
    </lineage>
</organism>
<reference evidence="2 3" key="1">
    <citation type="submission" date="2019-10" db="EMBL/GenBank/DDBJ databases">
        <title>Two novel species isolated from a subtropical stream in China.</title>
        <authorList>
            <person name="Lu H."/>
        </authorList>
    </citation>
    <scope>NUCLEOTIDE SEQUENCE [LARGE SCALE GENOMIC DNA]</scope>
    <source>
        <strain evidence="2 3">FT29W</strain>
    </source>
</reference>
<evidence type="ECO:0000256" key="1">
    <source>
        <dbReference type="SAM" id="Coils"/>
    </source>
</evidence>
<dbReference type="Proteomes" id="UP000440498">
    <property type="component" value="Unassembled WGS sequence"/>
</dbReference>
<accession>A0A6A7N230</accession>
<evidence type="ECO:0000313" key="3">
    <source>
        <dbReference type="Proteomes" id="UP000440498"/>
    </source>
</evidence>
<gene>
    <name evidence="2" type="ORF">GEV02_12725</name>
</gene>
<sequence>MQMIHRRDLILRAIRNGDRRRLDQIAERLADAERALQILHAKGYGATGMTASATAAQVPERR</sequence>
<dbReference type="EMBL" id="WHUG01000004">
    <property type="protein sequence ID" value="MQA39021.1"/>
    <property type="molecule type" value="Genomic_DNA"/>
</dbReference>
<proteinExistence type="predicted"/>
<dbReference type="RefSeq" id="WP_152838319.1">
    <property type="nucleotide sequence ID" value="NZ_WHUG01000004.1"/>
</dbReference>
<name>A0A6A7N230_9BURK</name>